<dbReference type="InterPro" id="IPR011042">
    <property type="entry name" value="6-blade_b-propeller_TolB-like"/>
</dbReference>
<comment type="caution">
    <text evidence="1">The sequence shown here is derived from an EMBL/GenBank/DDBJ whole genome shotgun (WGS) entry which is preliminary data.</text>
</comment>
<dbReference type="OrthoDB" id="5307922at2759"/>
<name>A0A8H3J189_9LECA</name>
<proteinExistence type="predicted"/>
<protein>
    <recommendedName>
        <fullName evidence="3">Serum paraoxonase/arylesterase family protein</fullName>
    </recommendedName>
</protein>
<dbReference type="PANTHER" id="PTHR11799:SF12">
    <property type="entry name" value="PARAOXONASE-RELATED"/>
    <property type="match status" value="1"/>
</dbReference>
<keyword evidence="2" id="KW-1185">Reference proteome</keyword>
<reference evidence="1" key="1">
    <citation type="submission" date="2021-03" db="EMBL/GenBank/DDBJ databases">
        <authorList>
            <person name="Tagirdzhanova G."/>
        </authorList>
    </citation>
    <scope>NUCLEOTIDE SEQUENCE</scope>
</reference>
<dbReference type="SUPFAM" id="SSF63829">
    <property type="entry name" value="Calcium-dependent phosphotriesterase"/>
    <property type="match status" value="1"/>
</dbReference>
<evidence type="ECO:0000313" key="1">
    <source>
        <dbReference type="EMBL" id="CAF9938768.1"/>
    </source>
</evidence>
<evidence type="ECO:0000313" key="2">
    <source>
        <dbReference type="Proteomes" id="UP000664534"/>
    </source>
</evidence>
<dbReference type="Gene3D" id="2.120.10.30">
    <property type="entry name" value="TolB, C-terminal domain"/>
    <property type="match status" value="1"/>
</dbReference>
<dbReference type="Proteomes" id="UP000664534">
    <property type="component" value="Unassembled WGS sequence"/>
</dbReference>
<accession>A0A8H3J189</accession>
<sequence>MATLRTTAAISAVLISFAALLYKPVILRVEVLGLTRPLIKNIHGEDLRIISNTSNCEDLHYHEPSNLLFGASGEKPENRFKWFPPMAILDDPSTLDRGTIVVVDPEPDEPQTKLAKRLFLANFPGPFITHGIDIWSPKDDPDSVYIFAINHLPNPAFALSNATDIPKARSQIELFHHRIGTSEATHLRSIWHPTIRTPNDIYAINTHSIYFTNDHYYRGGHMRTVEDVITTSRWGDIIHLEISDLNARDTSQGIEATVAKHGIQNPNGLGHGKDESEILIGRAAAGIIEIAQEDHIHDLKIIETVQLPNTVDNPTYFHDPYAQETGHDASGYIIAGLARAANWPSDQNPVTVYLVSASGHRTQKLLFQDDGKMVNSASTAVLIAIDPKKNLGKKQAWLFVTGPISKDVACSRVDL</sequence>
<organism evidence="1 2">
    <name type="scientific">Imshaugia aleurites</name>
    <dbReference type="NCBI Taxonomy" id="172621"/>
    <lineage>
        <taxon>Eukaryota</taxon>
        <taxon>Fungi</taxon>
        <taxon>Dikarya</taxon>
        <taxon>Ascomycota</taxon>
        <taxon>Pezizomycotina</taxon>
        <taxon>Lecanoromycetes</taxon>
        <taxon>OSLEUM clade</taxon>
        <taxon>Lecanoromycetidae</taxon>
        <taxon>Lecanorales</taxon>
        <taxon>Lecanorineae</taxon>
        <taxon>Parmeliaceae</taxon>
        <taxon>Imshaugia</taxon>
    </lineage>
</organism>
<evidence type="ECO:0008006" key="3">
    <source>
        <dbReference type="Google" id="ProtNLM"/>
    </source>
</evidence>
<dbReference type="EMBL" id="CAJPDT010000111">
    <property type="protein sequence ID" value="CAF9938768.1"/>
    <property type="molecule type" value="Genomic_DNA"/>
</dbReference>
<dbReference type="PANTHER" id="PTHR11799">
    <property type="entry name" value="PARAOXONASE"/>
    <property type="match status" value="1"/>
</dbReference>
<gene>
    <name evidence="1" type="ORF">IMSHALPRED_001083</name>
</gene>
<dbReference type="AlphaFoldDB" id="A0A8H3J189"/>
<dbReference type="InterPro" id="IPR051288">
    <property type="entry name" value="Serum_paraoxonase/arylesterase"/>
</dbReference>